<evidence type="ECO:0000259" key="7">
    <source>
        <dbReference type="PROSITE" id="PS50089"/>
    </source>
</evidence>
<evidence type="ECO:0000256" key="6">
    <source>
        <dbReference type="SAM" id="MobiDB-lite"/>
    </source>
</evidence>
<dbReference type="GO" id="GO:0005737">
    <property type="term" value="C:cytoplasm"/>
    <property type="evidence" value="ECO:0007669"/>
    <property type="project" value="TreeGrafter"/>
</dbReference>
<dbReference type="STRING" id="157072.A0A024TI01"/>
<feature type="region of interest" description="Disordered" evidence="6">
    <location>
        <begin position="69"/>
        <end position="109"/>
    </location>
</feature>
<dbReference type="InterPro" id="IPR001841">
    <property type="entry name" value="Znf_RING"/>
</dbReference>
<dbReference type="VEuPathDB" id="FungiDB:H310_12817"/>
<evidence type="ECO:0000313" key="8">
    <source>
        <dbReference type="EMBL" id="ETV93221.1"/>
    </source>
</evidence>
<dbReference type="eggNOG" id="KOG0800">
    <property type="taxonomic scope" value="Eukaryota"/>
</dbReference>
<dbReference type="GO" id="GO:0016567">
    <property type="term" value="P:protein ubiquitination"/>
    <property type="evidence" value="ECO:0007669"/>
    <property type="project" value="TreeGrafter"/>
</dbReference>
<dbReference type="FunFam" id="3.30.40.10:FF:000022">
    <property type="entry name" value="E3 ubiquitin-protein ligase RING1-like"/>
    <property type="match status" value="1"/>
</dbReference>
<name>A0A024TI01_9STRA</name>
<feature type="domain" description="RING-type" evidence="7">
    <location>
        <begin position="243"/>
        <end position="284"/>
    </location>
</feature>
<accession>A0A024TI01</accession>
<evidence type="ECO:0000256" key="4">
    <source>
        <dbReference type="ARBA" id="ARBA00022833"/>
    </source>
</evidence>
<protein>
    <recommendedName>
        <fullName evidence="7">RING-type domain-containing protein</fullName>
    </recommendedName>
</protein>
<dbReference type="RefSeq" id="XP_008878243.1">
    <property type="nucleotide sequence ID" value="XM_008880021.1"/>
</dbReference>
<organism evidence="8">
    <name type="scientific">Aphanomyces invadans</name>
    <dbReference type="NCBI Taxonomy" id="157072"/>
    <lineage>
        <taxon>Eukaryota</taxon>
        <taxon>Sar</taxon>
        <taxon>Stramenopiles</taxon>
        <taxon>Oomycota</taxon>
        <taxon>Saprolegniomycetes</taxon>
        <taxon>Saprolegniales</taxon>
        <taxon>Verrucalvaceae</taxon>
        <taxon>Aphanomyces</taxon>
    </lineage>
</organism>
<dbReference type="GeneID" id="20089867"/>
<keyword evidence="2" id="KW-0479">Metal-binding</keyword>
<dbReference type="OrthoDB" id="8062037at2759"/>
<dbReference type="SUPFAM" id="SSF57850">
    <property type="entry name" value="RING/U-box"/>
    <property type="match status" value="1"/>
</dbReference>
<dbReference type="EMBL" id="KI913994">
    <property type="protein sequence ID" value="ETV93221.1"/>
    <property type="molecule type" value="Genomic_DNA"/>
</dbReference>
<evidence type="ECO:0000256" key="2">
    <source>
        <dbReference type="ARBA" id="ARBA00022723"/>
    </source>
</evidence>
<gene>
    <name evidence="8" type="ORF">H310_12817</name>
</gene>
<evidence type="ECO:0000256" key="1">
    <source>
        <dbReference type="ARBA" id="ARBA00022679"/>
    </source>
</evidence>
<dbReference type="AlphaFoldDB" id="A0A024TI01"/>
<evidence type="ECO:0000256" key="5">
    <source>
        <dbReference type="PROSITE-ProRule" id="PRU00175"/>
    </source>
</evidence>
<dbReference type="SMART" id="SM00184">
    <property type="entry name" value="RING"/>
    <property type="match status" value="1"/>
</dbReference>
<dbReference type="CDD" id="cd16667">
    <property type="entry name" value="RING-H2_RNF126-like"/>
    <property type="match status" value="1"/>
</dbReference>
<reference evidence="8" key="1">
    <citation type="submission" date="2013-12" db="EMBL/GenBank/DDBJ databases">
        <title>The Genome Sequence of Aphanomyces invadans NJM9701.</title>
        <authorList>
            <consortium name="The Broad Institute Genomics Platform"/>
            <person name="Russ C."/>
            <person name="Tyler B."/>
            <person name="van West P."/>
            <person name="Dieguez-Uribeondo J."/>
            <person name="Young S.K."/>
            <person name="Zeng Q."/>
            <person name="Gargeya S."/>
            <person name="Fitzgerald M."/>
            <person name="Abouelleil A."/>
            <person name="Alvarado L."/>
            <person name="Chapman S.B."/>
            <person name="Gainer-Dewar J."/>
            <person name="Goldberg J."/>
            <person name="Griggs A."/>
            <person name="Gujja S."/>
            <person name="Hansen M."/>
            <person name="Howarth C."/>
            <person name="Imamovic A."/>
            <person name="Ireland A."/>
            <person name="Larimer J."/>
            <person name="McCowan C."/>
            <person name="Murphy C."/>
            <person name="Pearson M."/>
            <person name="Poon T.W."/>
            <person name="Priest M."/>
            <person name="Roberts A."/>
            <person name="Saif S."/>
            <person name="Shea T."/>
            <person name="Sykes S."/>
            <person name="Wortman J."/>
            <person name="Nusbaum C."/>
            <person name="Birren B."/>
        </authorList>
    </citation>
    <scope>NUCLEOTIDE SEQUENCE [LARGE SCALE GENOMIC DNA]</scope>
    <source>
        <strain evidence="8">NJM9701</strain>
    </source>
</reference>
<feature type="compositionally biased region" description="Basic and acidic residues" evidence="6">
    <location>
        <begin position="76"/>
        <end position="104"/>
    </location>
</feature>
<proteinExistence type="predicted"/>
<dbReference type="Pfam" id="PF13639">
    <property type="entry name" value="zf-RING_2"/>
    <property type="match status" value="1"/>
</dbReference>
<dbReference type="GO" id="GO:0061630">
    <property type="term" value="F:ubiquitin protein ligase activity"/>
    <property type="evidence" value="ECO:0007669"/>
    <property type="project" value="TreeGrafter"/>
</dbReference>
<dbReference type="Gene3D" id="3.30.40.10">
    <property type="entry name" value="Zinc/RING finger domain, C3HC4 (zinc finger)"/>
    <property type="match status" value="1"/>
</dbReference>
<keyword evidence="4" id="KW-0862">Zinc</keyword>
<dbReference type="PANTHER" id="PTHR15710:SF243">
    <property type="entry name" value="E3 UBIQUITIN-PROTEIN LIGASE PRAJA-2 ISOFORM X1"/>
    <property type="match status" value="1"/>
</dbReference>
<dbReference type="PANTHER" id="PTHR15710">
    <property type="entry name" value="E3 UBIQUITIN-PROTEIN LIGASE PRAJA"/>
    <property type="match status" value="1"/>
</dbReference>
<dbReference type="InterPro" id="IPR013083">
    <property type="entry name" value="Znf_RING/FYVE/PHD"/>
</dbReference>
<keyword evidence="1" id="KW-0808">Transferase</keyword>
<dbReference type="GO" id="GO:0008270">
    <property type="term" value="F:zinc ion binding"/>
    <property type="evidence" value="ECO:0007669"/>
    <property type="project" value="UniProtKB-KW"/>
</dbReference>
<keyword evidence="3 5" id="KW-0863">Zinc-finger</keyword>
<sequence>MVANSEGATATNNVVEGDTTGTIQENRSASMPQYWCHLCACNVLTRLNSESDEVECDRCGGCFVEEIEDDTPGQERPQDFVPHEGSARQDSESRRQGSSEEGTRAIRVTRSSLPNMMNEIFQLSRQGISSNSDSASDEGRSRFTRTRLFTSNGGPVEVFINGVEGSGAAGFMGALGGMFRPSGSEGVGTTLGDYAFGNISTIINHLMQNDSSQHGAPPAAKTVLESLPKVHISQGEVDDKHDCAVCKDVYELKEEAIRLPCSHDFHTDCIMPWLKQHNSCPVCRYELPTDDQEYETARAAASANTPANSTMAS</sequence>
<dbReference type="PROSITE" id="PS50089">
    <property type="entry name" value="ZF_RING_2"/>
    <property type="match status" value="1"/>
</dbReference>
<evidence type="ECO:0000256" key="3">
    <source>
        <dbReference type="ARBA" id="ARBA00022771"/>
    </source>
</evidence>